<dbReference type="PROSITE" id="PS50259">
    <property type="entry name" value="G_PROTEIN_RECEP_F3_4"/>
    <property type="match status" value="1"/>
</dbReference>
<dbReference type="PRINTS" id="PR01535">
    <property type="entry name" value="VOMERONASL2R"/>
</dbReference>
<dbReference type="InterPro" id="IPR004073">
    <property type="entry name" value="GPCR_3_vmron_rcpt_2"/>
</dbReference>
<evidence type="ECO:0000256" key="5">
    <source>
        <dbReference type="ARBA" id="ARBA00022729"/>
    </source>
</evidence>
<accession>A0A6P7PBN3</accession>
<dbReference type="Proteomes" id="UP000515150">
    <property type="component" value="Chromosome 13"/>
</dbReference>
<dbReference type="Pfam" id="PF07562">
    <property type="entry name" value="NCD3G"/>
    <property type="match status" value="1"/>
</dbReference>
<evidence type="ECO:0000313" key="14">
    <source>
        <dbReference type="Proteomes" id="UP000515150"/>
    </source>
</evidence>
<keyword evidence="10" id="KW-0325">Glycoprotein</keyword>
<dbReference type="KEGG" id="bspl:114868175"/>
<dbReference type="AlphaFoldDB" id="A0A6P7PBN3"/>
<evidence type="ECO:0000256" key="2">
    <source>
        <dbReference type="ARBA" id="ARBA00007242"/>
    </source>
</evidence>
<keyword evidence="9" id="KW-0675">Receptor</keyword>
<proteinExistence type="inferred from homology"/>
<keyword evidence="11" id="KW-0807">Transducer</keyword>
<dbReference type="InterPro" id="IPR017979">
    <property type="entry name" value="GPCR_3_CS"/>
</dbReference>
<evidence type="ECO:0000256" key="10">
    <source>
        <dbReference type="ARBA" id="ARBA00023180"/>
    </source>
</evidence>
<feature type="transmembrane region" description="Helical" evidence="12">
    <location>
        <begin position="660"/>
        <end position="681"/>
    </location>
</feature>
<evidence type="ECO:0000256" key="6">
    <source>
        <dbReference type="ARBA" id="ARBA00022989"/>
    </source>
</evidence>
<name>A0A6P7PBN3_BETSP</name>
<dbReference type="InterPro" id="IPR038550">
    <property type="entry name" value="GPCR_3_9-Cys_sf"/>
</dbReference>
<dbReference type="InterPro" id="IPR000337">
    <property type="entry name" value="GPCR_3"/>
</dbReference>
<keyword evidence="5" id="KW-0732">Signal</keyword>
<protein>
    <submittedName>
        <fullName evidence="15">Extracellular calcium-sensing receptor-like</fullName>
    </submittedName>
</protein>
<comment type="similarity">
    <text evidence="2">Belongs to the G-protein coupled receptor 3 family.</text>
</comment>
<evidence type="ECO:0000256" key="3">
    <source>
        <dbReference type="ARBA" id="ARBA00022475"/>
    </source>
</evidence>
<sequence>MTCLSWLFTLWTSSVPTLLLVGLMGRQLGFKVGLQVVHTVACSRWSAPSDQGLFQDGDVIIGGLFNLYYNPPVIDHDFTQLPYYKSCTGLQNLPLQYVYAMVFALEEINHSTTLLPGLKLGYRIHDSCAIPLWAVQAALSLIGRNSTSCDSTGAPEVYGKGNNKDNGLTSSLDQPVPVIIGGDSSVTAQILSKILAPFSVSYTASCSCLSDRTEYPNFFRTMSSDFYQARAIAQIAIRYRWDWIGTVAINTNYGLSALKTFQEETEKEGVCVAFMEIMNRESIVSDSRRAALTIQASTAKVILVFAWYTDVWELFLQLAELNVTGRQFIASEAWSTSGDILQDITVRNVAQGVVGVAIRNSNIPGFDKYLRGLNPSQRPNDNFLRQLWKNLFGCSPVAAPFVTYSYSEASLPPCSGTESLQGVQHPFTYTSELRVTHNVYLAVYAVAYALHNLLCPSRDSPLGNNSCSILKDIKPIEVLQQLNQVNVTTPQGENFYFHGADIPAKYDLVNWQTTPEGSLKLVLIGRVDGLDIHLNESAIQWSTGTNQVPVSVCSESCPPGTRMANRKGEPICCFDCIQCADGEISNKTGSIQCERCPLEFWSNAGRTACVHRQLDFLSFNETLGITLTTVSVSGVIVTTAVFVVFLHYRQTPVVRANNSELSFLLLVSLKLCFLCSLVFIGRPSVWSCRFQQAAFGISFVLCVSCLQIKTMVVLAAFRSTRPGAEALMKWFGPGQQRGSVCIFTVIQVRVIICVIWLSFSPPVPQPDFQIAGLKVTLKCAMASVVGFSLVLGYIGLLACTCLLLAFLARKLPDNFNEAKLITFSMLIFCAVWVAFVPAYVSSPGKYSVAVEIFAILASSYGLLFCIFAPKCFIILLRPEKNTKKSLMAR</sequence>
<dbReference type="InterPro" id="IPR028082">
    <property type="entry name" value="Peripla_BP_I"/>
</dbReference>
<evidence type="ECO:0000256" key="7">
    <source>
        <dbReference type="ARBA" id="ARBA00023040"/>
    </source>
</evidence>
<dbReference type="CDD" id="cd15283">
    <property type="entry name" value="7tmC_V2R_pheromone"/>
    <property type="match status" value="1"/>
</dbReference>
<evidence type="ECO:0000256" key="8">
    <source>
        <dbReference type="ARBA" id="ARBA00023136"/>
    </source>
</evidence>
<dbReference type="Gene3D" id="2.10.50.30">
    <property type="entry name" value="GPCR, family 3, nine cysteines domain"/>
    <property type="match status" value="1"/>
</dbReference>
<dbReference type="InParanoid" id="A0A6P7PBN3"/>
<evidence type="ECO:0000256" key="1">
    <source>
        <dbReference type="ARBA" id="ARBA00004651"/>
    </source>
</evidence>
<feature type="transmembrane region" description="Helical" evidence="12">
    <location>
        <begin position="780"/>
        <end position="808"/>
    </location>
</feature>
<feature type="domain" description="G-protein coupled receptors family 3 profile" evidence="13">
    <location>
        <begin position="623"/>
        <end position="889"/>
    </location>
</feature>
<dbReference type="PANTHER" id="PTHR24061">
    <property type="entry name" value="CALCIUM-SENSING RECEPTOR-RELATED"/>
    <property type="match status" value="1"/>
</dbReference>
<dbReference type="PROSITE" id="PS00981">
    <property type="entry name" value="G_PROTEIN_RECEP_F3_3"/>
    <property type="match status" value="1"/>
</dbReference>
<dbReference type="Gene3D" id="3.40.50.2300">
    <property type="match status" value="2"/>
</dbReference>
<gene>
    <name evidence="15" type="primary">LOC114868175</name>
</gene>
<keyword evidence="14" id="KW-1185">Reference proteome</keyword>
<feature type="transmembrane region" description="Helical" evidence="12">
    <location>
        <begin position="738"/>
        <end position="760"/>
    </location>
</feature>
<dbReference type="FunFam" id="2.10.50.30:FF:000002">
    <property type="entry name" value="Vomeronasal 2 receptor, h1"/>
    <property type="match status" value="1"/>
</dbReference>
<dbReference type="RefSeq" id="XP_029027440.1">
    <property type="nucleotide sequence ID" value="XM_029171607.2"/>
</dbReference>
<keyword evidence="6 12" id="KW-1133">Transmembrane helix</keyword>
<dbReference type="FunFam" id="3.40.50.2300:FF:000016">
    <property type="entry name" value="Taste 1 receptor member 2"/>
    <property type="match status" value="1"/>
</dbReference>
<keyword evidence="3" id="KW-1003">Cell membrane</keyword>
<evidence type="ECO:0000313" key="15">
    <source>
        <dbReference type="RefSeq" id="XP_029027440.1"/>
    </source>
</evidence>
<dbReference type="GeneID" id="114868175"/>
<dbReference type="PRINTS" id="PR00248">
    <property type="entry name" value="GPCRMGR"/>
</dbReference>
<dbReference type="InterPro" id="IPR011500">
    <property type="entry name" value="GPCR_3_9-Cys_dom"/>
</dbReference>
<keyword evidence="7" id="KW-0297">G-protein coupled receptor</keyword>
<dbReference type="GO" id="GO:0004930">
    <property type="term" value="F:G protein-coupled receptor activity"/>
    <property type="evidence" value="ECO:0007669"/>
    <property type="project" value="UniProtKB-KW"/>
</dbReference>
<dbReference type="Pfam" id="PF00003">
    <property type="entry name" value="7tm_3"/>
    <property type="match status" value="1"/>
</dbReference>
<evidence type="ECO:0000256" key="9">
    <source>
        <dbReference type="ARBA" id="ARBA00023170"/>
    </source>
</evidence>
<dbReference type="PANTHER" id="PTHR24061:SF415">
    <property type="entry name" value="NOVEL PHERMONE RECEPTOR-RELATED"/>
    <property type="match status" value="1"/>
</dbReference>
<dbReference type="SUPFAM" id="SSF53822">
    <property type="entry name" value="Periplasmic binding protein-like I"/>
    <property type="match status" value="1"/>
</dbReference>
<organism evidence="14 15">
    <name type="scientific">Betta splendens</name>
    <name type="common">Siamese fighting fish</name>
    <dbReference type="NCBI Taxonomy" id="158456"/>
    <lineage>
        <taxon>Eukaryota</taxon>
        <taxon>Metazoa</taxon>
        <taxon>Chordata</taxon>
        <taxon>Craniata</taxon>
        <taxon>Vertebrata</taxon>
        <taxon>Euteleostomi</taxon>
        <taxon>Actinopterygii</taxon>
        <taxon>Neopterygii</taxon>
        <taxon>Teleostei</taxon>
        <taxon>Neoteleostei</taxon>
        <taxon>Acanthomorphata</taxon>
        <taxon>Anabantaria</taxon>
        <taxon>Anabantiformes</taxon>
        <taxon>Anabantoidei</taxon>
        <taxon>Osphronemidae</taxon>
        <taxon>Betta</taxon>
    </lineage>
</organism>
<evidence type="ECO:0000259" key="13">
    <source>
        <dbReference type="PROSITE" id="PS50259"/>
    </source>
</evidence>
<keyword evidence="4 12" id="KW-0812">Transmembrane</keyword>
<feature type="transmembrane region" description="Helical" evidence="12">
    <location>
        <begin position="852"/>
        <end position="876"/>
    </location>
</feature>
<evidence type="ECO:0000256" key="11">
    <source>
        <dbReference type="ARBA" id="ARBA00023224"/>
    </source>
</evidence>
<dbReference type="InterPro" id="IPR001828">
    <property type="entry name" value="ANF_lig-bd_rcpt"/>
</dbReference>
<dbReference type="InterPro" id="IPR017978">
    <property type="entry name" value="GPCR_3_C"/>
</dbReference>
<feature type="transmembrane region" description="Helical" evidence="12">
    <location>
        <begin position="623"/>
        <end position="648"/>
    </location>
</feature>
<reference evidence="15" key="1">
    <citation type="submission" date="2025-08" db="UniProtKB">
        <authorList>
            <consortium name="RefSeq"/>
        </authorList>
    </citation>
    <scope>IDENTIFICATION</scope>
</reference>
<feature type="transmembrane region" description="Helical" evidence="12">
    <location>
        <begin position="820"/>
        <end position="840"/>
    </location>
</feature>
<comment type="subcellular location">
    <subcellularLocation>
        <location evidence="1">Cell membrane</location>
        <topology evidence="1">Multi-pass membrane protein</topology>
    </subcellularLocation>
</comment>
<dbReference type="OrthoDB" id="5984008at2759"/>
<evidence type="ECO:0000256" key="12">
    <source>
        <dbReference type="SAM" id="Phobius"/>
    </source>
</evidence>
<feature type="transmembrane region" description="Helical" evidence="12">
    <location>
        <begin position="693"/>
        <end position="717"/>
    </location>
</feature>
<dbReference type="Pfam" id="PF01094">
    <property type="entry name" value="ANF_receptor"/>
    <property type="match status" value="1"/>
</dbReference>
<dbReference type="GO" id="GO:0005886">
    <property type="term" value="C:plasma membrane"/>
    <property type="evidence" value="ECO:0007669"/>
    <property type="project" value="UniProtKB-SubCell"/>
</dbReference>
<keyword evidence="8 12" id="KW-0472">Membrane</keyword>
<evidence type="ECO:0000256" key="4">
    <source>
        <dbReference type="ARBA" id="ARBA00022692"/>
    </source>
</evidence>
<dbReference type="InterPro" id="IPR000068">
    <property type="entry name" value="GPCR_3_Ca_sens_rcpt-rel"/>
</dbReference>